<proteinExistence type="predicted"/>
<feature type="transmembrane region" description="Helical" evidence="2">
    <location>
        <begin position="544"/>
        <end position="566"/>
    </location>
</feature>
<feature type="transmembrane region" description="Helical" evidence="2">
    <location>
        <begin position="37"/>
        <end position="61"/>
    </location>
</feature>
<organism evidence="3 4">
    <name type="scientific">Hyaloscypha variabilis (strain UAMH 11265 / GT02V1 / F)</name>
    <name type="common">Meliniomyces variabilis</name>
    <dbReference type="NCBI Taxonomy" id="1149755"/>
    <lineage>
        <taxon>Eukaryota</taxon>
        <taxon>Fungi</taxon>
        <taxon>Dikarya</taxon>
        <taxon>Ascomycota</taxon>
        <taxon>Pezizomycotina</taxon>
        <taxon>Leotiomycetes</taxon>
        <taxon>Helotiales</taxon>
        <taxon>Hyaloscyphaceae</taxon>
        <taxon>Hyaloscypha</taxon>
        <taxon>Hyaloscypha variabilis</taxon>
    </lineage>
</organism>
<accession>A0A2J6QT12</accession>
<dbReference type="AlphaFoldDB" id="A0A2J6QT12"/>
<feature type="region of interest" description="Disordered" evidence="1">
    <location>
        <begin position="678"/>
        <end position="699"/>
    </location>
</feature>
<dbReference type="EMBL" id="KZ613974">
    <property type="protein sequence ID" value="PMD29401.1"/>
    <property type="molecule type" value="Genomic_DNA"/>
</dbReference>
<dbReference type="Proteomes" id="UP000235786">
    <property type="component" value="Unassembled WGS sequence"/>
</dbReference>
<name>A0A2J6QT12_HYAVF</name>
<evidence type="ECO:0000256" key="1">
    <source>
        <dbReference type="SAM" id="MobiDB-lite"/>
    </source>
</evidence>
<dbReference type="OrthoDB" id="3540210at2759"/>
<keyword evidence="2" id="KW-0472">Membrane</keyword>
<keyword evidence="2" id="KW-0812">Transmembrane</keyword>
<protein>
    <submittedName>
        <fullName evidence="3">Uncharacterized protein</fullName>
    </submittedName>
</protein>
<sequence length="699" mass="76986">MSTALYTPGIKTGFWRNYDHSPVHGATFTLSARNGGYLIAFLALYVSVTGTQFWVIVRFVLHQFNTRRKSQNAFYAQQQLVLRNSEGTLKHGMASISTILVFASFFAGGILSSEANKAAGSSVLVKSDQCGVVELLLDQGLDVEPTNLQAILSQLYNIESQILSASTYAQSCYSSSTNQSQCSSYIKQQLDWATTPNVPCPFDDDICILNGTQSLQLDSGLIDSHKDLGINAPYDKRVQYRKVTTCAPIHSEPFTSFHNSTFIADDMFLIKPPLNDTTWEMMGPFQDFLFGENEGGNPTYSYNIQDPYNNIGVYDITVVDSFDNETDWTPIPELSRTDADTVLFFLGSNSINYISPVDDPWFAAHRHHISSVPETENTWMSDAYIQVLACAEQYQICSPSTDRCSSLDTFLSTKQQLQQLGMNDYQNQTAFIIMDIGAASFGPSAIFEALGADALLATRQVIPSAGVSFSLPDNHWTLEVTSWFAIGLAGLQQSIVEYATGPSPDHLANGEGIPLSTLGDPHSAVTQAICASQMIKSPGGYQNFSVLGLFCILAIGGTIMLFSLNVESVVGFVQKKMDRGEEGRTRWIADSIFQVQRMMYEGRGYEKWEGQKDIVPVYLGGDLQFPVGLEDGKLGLKKGATTGKMRTEEDSKVKRDEVVKCLALEETGEKDTAKVNTEMEEISNRNEARPSAEYVLASN</sequence>
<evidence type="ECO:0000313" key="3">
    <source>
        <dbReference type="EMBL" id="PMD29401.1"/>
    </source>
</evidence>
<evidence type="ECO:0000256" key="2">
    <source>
        <dbReference type="SAM" id="Phobius"/>
    </source>
</evidence>
<reference evidence="3 4" key="1">
    <citation type="submission" date="2016-04" db="EMBL/GenBank/DDBJ databases">
        <title>A degradative enzymes factory behind the ericoid mycorrhizal symbiosis.</title>
        <authorList>
            <consortium name="DOE Joint Genome Institute"/>
            <person name="Martino E."/>
            <person name="Morin E."/>
            <person name="Grelet G."/>
            <person name="Kuo A."/>
            <person name="Kohler A."/>
            <person name="Daghino S."/>
            <person name="Barry K."/>
            <person name="Choi C."/>
            <person name="Cichocki N."/>
            <person name="Clum A."/>
            <person name="Copeland A."/>
            <person name="Hainaut M."/>
            <person name="Haridas S."/>
            <person name="Labutti K."/>
            <person name="Lindquist E."/>
            <person name="Lipzen A."/>
            <person name="Khouja H.-R."/>
            <person name="Murat C."/>
            <person name="Ohm R."/>
            <person name="Olson A."/>
            <person name="Spatafora J."/>
            <person name="Veneault-Fourrey C."/>
            <person name="Henrissat B."/>
            <person name="Grigoriev I."/>
            <person name="Martin F."/>
            <person name="Perotto S."/>
        </authorList>
    </citation>
    <scope>NUCLEOTIDE SEQUENCE [LARGE SCALE GENOMIC DNA]</scope>
    <source>
        <strain evidence="3 4">F</strain>
    </source>
</reference>
<feature type="transmembrane region" description="Helical" evidence="2">
    <location>
        <begin position="92"/>
        <end position="111"/>
    </location>
</feature>
<keyword evidence="2" id="KW-1133">Transmembrane helix</keyword>
<evidence type="ECO:0000313" key="4">
    <source>
        <dbReference type="Proteomes" id="UP000235786"/>
    </source>
</evidence>
<keyword evidence="4" id="KW-1185">Reference proteome</keyword>
<gene>
    <name evidence="3" type="ORF">L207DRAFT_538818</name>
</gene>